<dbReference type="GO" id="GO:0009245">
    <property type="term" value="P:lipid A biosynthetic process"/>
    <property type="evidence" value="ECO:0007669"/>
    <property type="project" value="UniProtKB-KW"/>
</dbReference>
<dbReference type="PANTHER" id="PTHR30272:SF1">
    <property type="entry name" value="3-HYDROXYACYL-[ACYL-CARRIER-PROTEIN] DEHYDRATASE"/>
    <property type="match status" value="1"/>
</dbReference>
<evidence type="ECO:0000313" key="9">
    <source>
        <dbReference type="EMBL" id="KAB8037114.1"/>
    </source>
</evidence>
<dbReference type="NCBIfam" id="NF000582">
    <property type="entry name" value="PRK00006.1"/>
    <property type="match status" value="1"/>
</dbReference>
<dbReference type="SUPFAM" id="SSF54637">
    <property type="entry name" value="Thioesterase/thiol ester dehydrase-isomerase"/>
    <property type="match status" value="1"/>
</dbReference>
<dbReference type="GO" id="GO:0016020">
    <property type="term" value="C:membrane"/>
    <property type="evidence" value="ECO:0007669"/>
    <property type="project" value="GOC"/>
</dbReference>
<dbReference type="GO" id="GO:0005737">
    <property type="term" value="C:cytoplasm"/>
    <property type="evidence" value="ECO:0007669"/>
    <property type="project" value="UniProtKB-SubCell"/>
</dbReference>
<organism evidence="9 10">
    <name type="scientific">Silvanigrella paludirubra</name>
    <dbReference type="NCBI Taxonomy" id="2499159"/>
    <lineage>
        <taxon>Bacteria</taxon>
        <taxon>Pseudomonadati</taxon>
        <taxon>Bdellovibrionota</taxon>
        <taxon>Oligoflexia</taxon>
        <taxon>Silvanigrellales</taxon>
        <taxon>Silvanigrellaceae</taxon>
        <taxon>Silvanigrella</taxon>
    </lineage>
</organism>
<keyword evidence="3" id="KW-0963">Cytoplasm</keyword>
<sequence>MGSIFDKIIMNAEEIKKCLPHRDPLLLIDVVHDLKLGESIIASKLLTKDDPVFRGHFPDNPVYPGVYYIEGIAQAGAILAFLTRNDKGITEEKLGFLSSVDEARFRRPGSPNDKIRYEVAIEKMRGPFVWMKGKAYINDEIAAECKLSIAIAPKKGLNK</sequence>
<dbReference type="Pfam" id="PF07977">
    <property type="entry name" value="FabA"/>
    <property type="match status" value="1"/>
</dbReference>
<comment type="subcellular location">
    <subcellularLocation>
        <location evidence="1">Cytoplasm</location>
    </subcellularLocation>
</comment>
<evidence type="ECO:0000256" key="8">
    <source>
        <dbReference type="ARBA" id="ARBA00025049"/>
    </source>
</evidence>
<dbReference type="EC" id="4.2.1.59" evidence="2"/>
<dbReference type="InterPro" id="IPR029069">
    <property type="entry name" value="HotDog_dom_sf"/>
</dbReference>
<comment type="function">
    <text evidence="8">Involved in unsaturated fatty acids biosynthesis. Catalyzes the dehydration of short chain beta-hydroxyacyl-ACPs and long chain saturated and unsaturated beta-hydroxyacyl-ACPs.</text>
</comment>
<dbReference type="FunFam" id="3.10.129.10:FF:000001">
    <property type="entry name" value="3-hydroxyacyl-[acyl-carrier-protein] dehydratase FabZ"/>
    <property type="match status" value="1"/>
</dbReference>
<evidence type="ECO:0000256" key="5">
    <source>
        <dbReference type="ARBA" id="ARBA00022556"/>
    </source>
</evidence>
<dbReference type="Proteomes" id="UP000437748">
    <property type="component" value="Unassembled WGS sequence"/>
</dbReference>
<dbReference type="PANTHER" id="PTHR30272">
    <property type="entry name" value="3-HYDROXYACYL-[ACYL-CARRIER-PROTEIN] DEHYDRATASE"/>
    <property type="match status" value="1"/>
</dbReference>
<dbReference type="InterPro" id="IPR013114">
    <property type="entry name" value="FabA_FabZ"/>
</dbReference>
<dbReference type="GO" id="GO:0019171">
    <property type="term" value="F:(3R)-hydroxyacyl-[acyl-carrier-protein] dehydratase activity"/>
    <property type="evidence" value="ECO:0007669"/>
    <property type="project" value="UniProtKB-EC"/>
</dbReference>
<keyword evidence="7 9" id="KW-0456">Lyase</keyword>
<dbReference type="Gene3D" id="3.10.129.10">
    <property type="entry name" value="Hotdog Thioesterase"/>
    <property type="match status" value="1"/>
</dbReference>
<name>A0A6N6VQ22_9BACT</name>
<keyword evidence="10" id="KW-1185">Reference proteome</keyword>
<evidence type="ECO:0000256" key="4">
    <source>
        <dbReference type="ARBA" id="ARBA00022516"/>
    </source>
</evidence>
<keyword evidence="5" id="KW-0441">Lipid A biosynthesis</keyword>
<dbReference type="EMBL" id="WFLM01000005">
    <property type="protein sequence ID" value="KAB8037114.1"/>
    <property type="molecule type" value="Genomic_DNA"/>
</dbReference>
<evidence type="ECO:0000256" key="7">
    <source>
        <dbReference type="ARBA" id="ARBA00023239"/>
    </source>
</evidence>
<gene>
    <name evidence="9" type="primary">fabZ</name>
    <name evidence="9" type="ORF">GCL60_14895</name>
</gene>
<evidence type="ECO:0000256" key="1">
    <source>
        <dbReference type="ARBA" id="ARBA00004496"/>
    </source>
</evidence>
<evidence type="ECO:0000256" key="6">
    <source>
        <dbReference type="ARBA" id="ARBA00023098"/>
    </source>
</evidence>
<protein>
    <recommendedName>
        <fullName evidence="2">3-hydroxyacyl-[acyl-carrier-protein] dehydratase</fullName>
        <ecNumber evidence="2">4.2.1.59</ecNumber>
    </recommendedName>
</protein>
<reference evidence="9 10" key="1">
    <citation type="submission" date="2019-10" db="EMBL/GenBank/DDBJ databases">
        <title>New species of Slilvanegrellaceae.</title>
        <authorList>
            <person name="Pitt A."/>
            <person name="Hahn M.W."/>
        </authorList>
    </citation>
    <scope>NUCLEOTIDE SEQUENCE [LARGE SCALE GENOMIC DNA]</scope>
    <source>
        <strain evidence="9 10">SP-Ram-0.45-NSY-1</strain>
    </source>
</reference>
<evidence type="ECO:0000256" key="3">
    <source>
        <dbReference type="ARBA" id="ARBA00022490"/>
    </source>
</evidence>
<evidence type="ECO:0000256" key="2">
    <source>
        <dbReference type="ARBA" id="ARBA00013167"/>
    </source>
</evidence>
<dbReference type="CDD" id="cd01288">
    <property type="entry name" value="FabZ"/>
    <property type="match status" value="1"/>
</dbReference>
<dbReference type="AlphaFoldDB" id="A0A6N6VQ22"/>
<dbReference type="RefSeq" id="WP_153421531.1">
    <property type="nucleotide sequence ID" value="NZ_WFLM01000005.1"/>
</dbReference>
<keyword evidence="6" id="KW-0443">Lipid metabolism</keyword>
<dbReference type="OrthoDB" id="9772788at2"/>
<accession>A0A6N6VQ22</accession>
<keyword evidence="4" id="KW-0444">Lipid biosynthesis</keyword>
<proteinExistence type="predicted"/>
<comment type="caution">
    <text evidence="9">The sequence shown here is derived from an EMBL/GenBank/DDBJ whole genome shotgun (WGS) entry which is preliminary data.</text>
</comment>
<evidence type="ECO:0000313" key="10">
    <source>
        <dbReference type="Proteomes" id="UP000437748"/>
    </source>
</evidence>